<protein>
    <submittedName>
        <fullName evidence="1">DUF3143 domain-containing protein</fullName>
    </submittedName>
</protein>
<accession>A0ABR8GVG1</accession>
<dbReference type="Pfam" id="PF11341">
    <property type="entry name" value="DUF3143"/>
    <property type="match status" value="1"/>
</dbReference>
<dbReference type="PANTHER" id="PTHR35765">
    <property type="entry name" value="OS05G0569200 PROTEIN"/>
    <property type="match status" value="1"/>
</dbReference>
<organism evidence="1 2">
    <name type="scientific">Scytonema hofmannii FACHB-248</name>
    <dbReference type="NCBI Taxonomy" id="1842502"/>
    <lineage>
        <taxon>Bacteria</taxon>
        <taxon>Bacillati</taxon>
        <taxon>Cyanobacteriota</taxon>
        <taxon>Cyanophyceae</taxon>
        <taxon>Nostocales</taxon>
        <taxon>Scytonemataceae</taxon>
        <taxon>Scytonema</taxon>
    </lineage>
</organism>
<dbReference type="InterPro" id="IPR021489">
    <property type="entry name" value="DUF3143"/>
</dbReference>
<reference evidence="1 2" key="1">
    <citation type="journal article" date="2020" name="ISME J.">
        <title>Comparative genomics reveals insights into cyanobacterial evolution and habitat adaptation.</title>
        <authorList>
            <person name="Chen M.Y."/>
            <person name="Teng W.K."/>
            <person name="Zhao L."/>
            <person name="Hu C.X."/>
            <person name="Zhou Y.K."/>
            <person name="Han B.P."/>
            <person name="Song L.R."/>
            <person name="Shu W.S."/>
        </authorList>
    </citation>
    <scope>NUCLEOTIDE SEQUENCE [LARGE SCALE GENOMIC DNA]</scope>
    <source>
        <strain evidence="1 2">FACHB-248</strain>
    </source>
</reference>
<proteinExistence type="predicted"/>
<keyword evidence="2" id="KW-1185">Reference proteome</keyword>
<comment type="caution">
    <text evidence="1">The sequence shown here is derived from an EMBL/GenBank/DDBJ whole genome shotgun (WGS) entry which is preliminary data.</text>
</comment>
<dbReference type="EMBL" id="JACJTA010000056">
    <property type="protein sequence ID" value="MBD2607137.1"/>
    <property type="molecule type" value="Genomic_DNA"/>
</dbReference>
<evidence type="ECO:0000313" key="2">
    <source>
        <dbReference type="Proteomes" id="UP000660380"/>
    </source>
</evidence>
<gene>
    <name evidence="1" type="ORF">H6G81_22050</name>
</gene>
<sequence>MNKVSADTPLYNHPLPQIEQWLKNQGCQQDEQQPHCWHVQRPLWQAQIWLDIEQIVVRYFPSEQKGQDIQRSFKYSLSRQDIEQAVFSGP</sequence>
<dbReference type="RefSeq" id="WP_029638487.1">
    <property type="nucleotide sequence ID" value="NZ_JACJTA010000056.1"/>
</dbReference>
<evidence type="ECO:0000313" key="1">
    <source>
        <dbReference type="EMBL" id="MBD2607137.1"/>
    </source>
</evidence>
<name>A0ABR8GVG1_9CYAN</name>
<dbReference type="PANTHER" id="PTHR35765:SF2">
    <property type="entry name" value="OS05G0569200 PROTEIN"/>
    <property type="match status" value="1"/>
</dbReference>
<dbReference type="Proteomes" id="UP000660380">
    <property type="component" value="Unassembled WGS sequence"/>
</dbReference>